<evidence type="ECO:0000313" key="3">
    <source>
        <dbReference type="EMBL" id="NMM50678.1"/>
    </source>
</evidence>
<keyword evidence="1" id="KW-0732">Signal</keyword>
<dbReference type="AlphaFoldDB" id="A0A848J607"/>
<feature type="domain" description="Putative auto-transporter adhesin head GIN" evidence="2">
    <location>
        <begin position="34"/>
        <end position="150"/>
    </location>
</feature>
<accession>A0A848J607</accession>
<keyword evidence="4" id="KW-1185">Reference proteome</keyword>
<evidence type="ECO:0000313" key="4">
    <source>
        <dbReference type="Proteomes" id="UP000559010"/>
    </source>
</evidence>
<name>A0A848J607_9BACT</name>
<dbReference type="RefSeq" id="WP_169685045.1">
    <property type="nucleotide sequence ID" value="NZ_JABBNU010000015.1"/>
</dbReference>
<evidence type="ECO:0000259" key="2">
    <source>
        <dbReference type="Pfam" id="PF10988"/>
    </source>
</evidence>
<dbReference type="Proteomes" id="UP000559010">
    <property type="component" value="Unassembled WGS sequence"/>
</dbReference>
<proteinExistence type="predicted"/>
<protein>
    <recommendedName>
        <fullName evidence="2">Putative auto-transporter adhesin head GIN domain-containing protein</fullName>
    </recommendedName>
</protein>
<gene>
    <name evidence="3" type="ORF">HH304_19870</name>
</gene>
<dbReference type="Pfam" id="PF10988">
    <property type="entry name" value="DUF2807"/>
    <property type="match status" value="1"/>
</dbReference>
<feature type="signal peptide" evidence="1">
    <location>
        <begin position="1"/>
        <end position="18"/>
    </location>
</feature>
<dbReference type="EMBL" id="JABBNU010000015">
    <property type="protein sequence ID" value="NMM50678.1"/>
    <property type="molecule type" value="Genomic_DNA"/>
</dbReference>
<dbReference type="InterPro" id="IPR021255">
    <property type="entry name" value="DUF2807"/>
</dbReference>
<feature type="chain" id="PRO_5032591729" description="Putative auto-transporter adhesin head GIN domain-containing protein" evidence="1">
    <location>
        <begin position="19"/>
        <end position="189"/>
    </location>
</feature>
<evidence type="ECO:0000256" key="1">
    <source>
        <dbReference type="SAM" id="SignalP"/>
    </source>
</evidence>
<comment type="caution">
    <text evidence="3">The sequence shown here is derived from an EMBL/GenBank/DDBJ whole genome shotgun (WGS) entry which is preliminary data.</text>
</comment>
<organism evidence="3 4">
    <name type="scientific">Marinigracilibium pacificum</name>
    <dbReference type="NCBI Taxonomy" id="2729599"/>
    <lineage>
        <taxon>Bacteria</taxon>
        <taxon>Pseudomonadati</taxon>
        <taxon>Bacteroidota</taxon>
        <taxon>Cytophagia</taxon>
        <taxon>Cytophagales</taxon>
        <taxon>Flammeovirgaceae</taxon>
        <taxon>Marinigracilibium</taxon>
    </lineage>
</organism>
<sequence>MIKFIPLFLFMACVITMSFILKDNSPAEKNDIEAFDKISITGGGNVYIYYSKTPTLEISGSESCTKNIKSNVSSGTLEIIINDSSCTPDIIIGTSSLNEIEQNNGGIITVREGFPEADSFKCLINNGGNVDISKININSLIAVINSGGKISTYVENELRGNINNGGEIIYEGLPQVESNISNGGRITQK</sequence>
<dbReference type="Gene3D" id="2.160.20.120">
    <property type="match status" value="2"/>
</dbReference>
<reference evidence="3 4" key="1">
    <citation type="submission" date="2020-04" db="EMBL/GenBank/DDBJ databases">
        <title>Flammeovirgaceae bacterium KN852 isolated from deep sea.</title>
        <authorList>
            <person name="Zhang D.-C."/>
        </authorList>
    </citation>
    <scope>NUCLEOTIDE SEQUENCE [LARGE SCALE GENOMIC DNA]</scope>
    <source>
        <strain evidence="3 4">KN852</strain>
    </source>
</reference>